<protein>
    <recommendedName>
        <fullName evidence="2">Glutaredoxin domain-containing protein</fullName>
    </recommendedName>
</protein>
<name>A0A5P1F736_ASPOF</name>
<dbReference type="PANTHER" id="PTHR45669:SF30">
    <property type="entry name" value="OS04G0641300 PROTEIN"/>
    <property type="match status" value="1"/>
</dbReference>
<dbReference type="EMBL" id="CM007383">
    <property type="protein sequence ID" value="ONK73934.1"/>
    <property type="molecule type" value="Genomic_DNA"/>
</dbReference>
<dbReference type="PROSITE" id="PS51354">
    <property type="entry name" value="GLUTAREDOXIN_2"/>
    <property type="match status" value="1"/>
</dbReference>
<proteinExistence type="predicted"/>
<feature type="region of interest" description="Disordered" evidence="1">
    <location>
        <begin position="46"/>
        <end position="75"/>
    </location>
</feature>
<dbReference type="Pfam" id="PF23733">
    <property type="entry name" value="GRXCR1-2_C"/>
    <property type="match status" value="1"/>
</dbReference>
<evidence type="ECO:0000313" key="4">
    <source>
        <dbReference type="Proteomes" id="UP000243459"/>
    </source>
</evidence>
<accession>A0A5P1F736</accession>
<evidence type="ECO:0000313" key="3">
    <source>
        <dbReference type="EMBL" id="ONK73934.1"/>
    </source>
</evidence>
<dbReference type="Proteomes" id="UP000243459">
    <property type="component" value="Chromosome 3"/>
</dbReference>
<dbReference type="AlphaFoldDB" id="A0A5P1F736"/>
<dbReference type="InterPro" id="IPR002109">
    <property type="entry name" value="Glutaredoxin"/>
</dbReference>
<dbReference type="Pfam" id="PF00462">
    <property type="entry name" value="Glutaredoxin"/>
    <property type="match status" value="1"/>
</dbReference>
<reference evidence="4" key="1">
    <citation type="journal article" date="2017" name="Nat. Commun.">
        <title>The asparagus genome sheds light on the origin and evolution of a young Y chromosome.</title>
        <authorList>
            <person name="Harkess A."/>
            <person name="Zhou J."/>
            <person name="Xu C."/>
            <person name="Bowers J.E."/>
            <person name="Van der Hulst R."/>
            <person name="Ayyampalayam S."/>
            <person name="Mercati F."/>
            <person name="Riccardi P."/>
            <person name="McKain M.R."/>
            <person name="Kakrana A."/>
            <person name="Tang H."/>
            <person name="Ray J."/>
            <person name="Groenendijk J."/>
            <person name="Arikit S."/>
            <person name="Mathioni S.M."/>
            <person name="Nakano M."/>
            <person name="Shan H."/>
            <person name="Telgmann-Rauber A."/>
            <person name="Kanno A."/>
            <person name="Yue Z."/>
            <person name="Chen H."/>
            <person name="Li W."/>
            <person name="Chen Y."/>
            <person name="Xu X."/>
            <person name="Zhang Y."/>
            <person name="Luo S."/>
            <person name="Chen H."/>
            <person name="Gao J."/>
            <person name="Mao Z."/>
            <person name="Pires J.C."/>
            <person name="Luo M."/>
            <person name="Kudrna D."/>
            <person name="Wing R.A."/>
            <person name="Meyers B.C."/>
            <person name="Yi K."/>
            <person name="Kong H."/>
            <person name="Lavrijsen P."/>
            <person name="Sunseri F."/>
            <person name="Falavigna A."/>
            <person name="Ye Y."/>
            <person name="Leebens-Mack J.H."/>
            <person name="Chen G."/>
        </authorList>
    </citation>
    <scope>NUCLEOTIDE SEQUENCE [LARGE SCALE GENOMIC DNA]</scope>
    <source>
        <strain evidence="4">cv. DH0086</strain>
    </source>
</reference>
<dbReference type="SUPFAM" id="SSF52833">
    <property type="entry name" value="Thioredoxin-like"/>
    <property type="match status" value="1"/>
</dbReference>
<dbReference type="Gene3D" id="3.40.30.10">
    <property type="entry name" value="Glutaredoxin"/>
    <property type="match status" value="1"/>
</dbReference>
<dbReference type="InterPro" id="IPR036249">
    <property type="entry name" value="Thioredoxin-like_sf"/>
</dbReference>
<dbReference type="PANTHER" id="PTHR45669">
    <property type="entry name" value="GLUTAREDOXIN DOMAIN-CONTAINING CYSTEINE-RICH PROTEIN CG12206-RELATED"/>
    <property type="match status" value="1"/>
</dbReference>
<feature type="compositionally biased region" description="Low complexity" evidence="1">
    <location>
        <begin position="46"/>
        <end position="58"/>
    </location>
</feature>
<evidence type="ECO:0000259" key="2">
    <source>
        <dbReference type="Pfam" id="PF00462"/>
    </source>
</evidence>
<gene>
    <name evidence="3" type="ORF">A4U43_C03F1090</name>
</gene>
<organism evidence="3 4">
    <name type="scientific">Asparagus officinalis</name>
    <name type="common">Garden asparagus</name>
    <dbReference type="NCBI Taxonomy" id="4686"/>
    <lineage>
        <taxon>Eukaryota</taxon>
        <taxon>Viridiplantae</taxon>
        <taxon>Streptophyta</taxon>
        <taxon>Embryophyta</taxon>
        <taxon>Tracheophyta</taxon>
        <taxon>Spermatophyta</taxon>
        <taxon>Magnoliopsida</taxon>
        <taxon>Liliopsida</taxon>
        <taxon>Asparagales</taxon>
        <taxon>Asparagaceae</taxon>
        <taxon>Asparagoideae</taxon>
        <taxon>Asparagus</taxon>
    </lineage>
</organism>
<dbReference type="OMA" id="FANGNDH"/>
<dbReference type="CDD" id="cd03031">
    <property type="entry name" value="GRX_GRX_like"/>
    <property type="match status" value="1"/>
</dbReference>
<dbReference type="Gramene" id="ONK73934">
    <property type="protein sequence ID" value="ONK73934"/>
    <property type="gene ID" value="A4U43_C03F1090"/>
</dbReference>
<feature type="domain" description="Glutaredoxin" evidence="2">
    <location>
        <begin position="147"/>
        <end position="214"/>
    </location>
</feature>
<evidence type="ECO:0000256" key="1">
    <source>
        <dbReference type="SAM" id="MobiDB-lite"/>
    </source>
</evidence>
<sequence>MMKTTNDIKNWSQFIEARIPKTLTEPETINTWELMEGLEEAEAQFSRRSSAAIERSSSFDNAAPSPKPQWLESTPDEPIVSDFDPEILSNFRKALSELSPQHQTLLKSPEPIKKPSSIVKERITEFQQRIDAKKGKKSPPNSEKRVVIYFTSLRGVRKTYEDCWAVKVILQGYGVKVDERDVSMHGGFKDELNEVLGSGFGGCRLPRVFANGRYLGGAEEVKARHEAGELIRELEDCESIGKGGGGGGCEGCGGVRFVPCETCSGSCKVFVEEEEEEEEEEEVGGGFRRCPDCNENGLVSVLVTSSVSLKAMFLFRNKMYLSFSWILSPIGSG</sequence>
<keyword evidence="4" id="KW-1185">Reference proteome</keyword>